<comment type="caution">
    <text evidence="2">The sequence shown here is derived from an EMBL/GenBank/DDBJ whole genome shotgun (WGS) entry which is preliminary data.</text>
</comment>
<dbReference type="RefSeq" id="WP_189652129.1">
    <property type="nucleotide sequence ID" value="NZ_BMRC01000025.1"/>
</dbReference>
<feature type="domain" description="Ketopantoate reductase N-terminal" evidence="1">
    <location>
        <begin position="4"/>
        <end position="128"/>
    </location>
</feature>
<sequence length="304" mass="32672">MSKVLIVGAGALGQVFGAWLAAAGAQVSYLVRPGREGWEGASLYRLRWGRAPVSERIVPYEVISEPPRVRWDMVWLCVDSPALRGEWTNALRAVTGTATVVTIGQDSGDLRTLARVWPQEQIVQVTPTLLAYQAPLEREVPGPGVAYWVPPGSATGVTGARAPQVVAALRAGGVRARRVTRAGTGELTAARMIPYIAELESSGWRLPASSRGLRRAAAAVREAVAVVSAQYGLRASLAVPSWVVGLGLRVLPWLLPFDLRRYLETHFTKVSVQTRMMLDGWIAEGAARALPVGGLSAVRDRLPA</sequence>
<dbReference type="Proteomes" id="UP001589647">
    <property type="component" value="Unassembled WGS sequence"/>
</dbReference>
<reference evidence="2 3" key="1">
    <citation type="submission" date="2024-09" db="EMBL/GenBank/DDBJ databases">
        <authorList>
            <person name="Sun Q."/>
            <person name="Mori K."/>
        </authorList>
    </citation>
    <scope>NUCLEOTIDE SEQUENCE [LARGE SCALE GENOMIC DNA]</scope>
    <source>
        <strain evidence="2 3">CCM 3426</strain>
    </source>
</reference>
<evidence type="ECO:0000313" key="3">
    <source>
        <dbReference type="Proteomes" id="UP001589647"/>
    </source>
</evidence>
<evidence type="ECO:0000259" key="1">
    <source>
        <dbReference type="Pfam" id="PF02558"/>
    </source>
</evidence>
<dbReference type="EMBL" id="JBHMEI010000029">
    <property type="protein sequence ID" value="MFB9205403.1"/>
    <property type="molecule type" value="Genomic_DNA"/>
</dbReference>
<organism evidence="2 3">
    <name type="scientific">Nonomuraea spiralis</name>
    <dbReference type="NCBI Taxonomy" id="46182"/>
    <lineage>
        <taxon>Bacteria</taxon>
        <taxon>Bacillati</taxon>
        <taxon>Actinomycetota</taxon>
        <taxon>Actinomycetes</taxon>
        <taxon>Streptosporangiales</taxon>
        <taxon>Streptosporangiaceae</taxon>
        <taxon>Nonomuraea</taxon>
    </lineage>
</organism>
<dbReference type="Pfam" id="PF02558">
    <property type="entry name" value="ApbA"/>
    <property type="match status" value="1"/>
</dbReference>
<name>A0ABV5ILI2_9ACTN</name>
<evidence type="ECO:0000313" key="2">
    <source>
        <dbReference type="EMBL" id="MFB9205403.1"/>
    </source>
</evidence>
<proteinExistence type="predicted"/>
<accession>A0ABV5ILI2</accession>
<dbReference type="InterPro" id="IPR013332">
    <property type="entry name" value="KPR_N"/>
</dbReference>
<keyword evidence="3" id="KW-1185">Reference proteome</keyword>
<dbReference type="Gene3D" id="3.40.50.720">
    <property type="entry name" value="NAD(P)-binding Rossmann-like Domain"/>
    <property type="match status" value="1"/>
</dbReference>
<gene>
    <name evidence="2" type="ORF">ACFFV7_29705</name>
</gene>
<protein>
    <submittedName>
        <fullName evidence="2">Ketopantoate reductase family protein</fullName>
    </submittedName>
</protein>